<name>A0ABW6KMD7_9BACI</name>
<protein>
    <submittedName>
        <fullName evidence="3">Recombinase family protein</fullName>
    </submittedName>
</protein>
<keyword evidence="1" id="KW-0175">Coiled coil</keyword>
<dbReference type="PANTHER" id="PTHR30461">
    <property type="entry name" value="DNA-INVERTASE FROM LAMBDOID PROPHAGE"/>
    <property type="match status" value="1"/>
</dbReference>
<evidence type="ECO:0000259" key="2">
    <source>
        <dbReference type="SMART" id="SM00857"/>
    </source>
</evidence>
<feature type="domain" description="Resolvase/invertase-type recombinase catalytic" evidence="2">
    <location>
        <begin position="39"/>
        <end position="180"/>
    </location>
</feature>
<dbReference type="InterPro" id="IPR036162">
    <property type="entry name" value="Resolvase-like_N_sf"/>
</dbReference>
<dbReference type="RefSeq" id="WP_389365033.1">
    <property type="nucleotide sequence ID" value="NZ_JBIACK010000022.1"/>
</dbReference>
<keyword evidence="4" id="KW-1185">Reference proteome</keyword>
<accession>A0ABW6KMD7</accession>
<dbReference type="InterPro" id="IPR038109">
    <property type="entry name" value="DNA_bind_recomb_sf"/>
</dbReference>
<evidence type="ECO:0000313" key="4">
    <source>
        <dbReference type="Proteomes" id="UP001601059"/>
    </source>
</evidence>
<evidence type="ECO:0000313" key="3">
    <source>
        <dbReference type="EMBL" id="MFE8703995.1"/>
    </source>
</evidence>
<reference evidence="3 4" key="1">
    <citation type="submission" date="2024-08" db="EMBL/GenBank/DDBJ databases">
        <title>Two novel Cytobacillus novel species.</title>
        <authorList>
            <person name="Liu G."/>
        </authorList>
    </citation>
    <scope>NUCLEOTIDE SEQUENCE [LARGE SCALE GENOMIC DNA]</scope>
    <source>
        <strain evidence="3 4">FJAT-54145</strain>
    </source>
</reference>
<dbReference type="SUPFAM" id="SSF53041">
    <property type="entry name" value="Resolvase-like"/>
    <property type="match status" value="1"/>
</dbReference>
<feature type="coiled-coil region" evidence="1">
    <location>
        <begin position="449"/>
        <end position="479"/>
    </location>
</feature>
<evidence type="ECO:0000256" key="1">
    <source>
        <dbReference type="SAM" id="Coils"/>
    </source>
</evidence>
<dbReference type="SMART" id="SM00857">
    <property type="entry name" value="Resolvase"/>
    <property type="match status" value="1"/>
</dbReference>
<dbReference type="Proteomes" id="UP001601059">
    <property type="component" value="Unassembled WGS sequence"/>
</dbReference>
<proteinExistence type="predicted"/>
<dbReference type="InterPro" id="IPR050639">
    <property type="entry name" value="SSR_resolvase"/>
</dbReference>
<dbReference type="Pfam" id="PF07508">
    <property type="entry name" value="Recombinase"/>
    <property type="match status" value="1"/>
</dbReference>
<dbReference type="Gene3D" id="3.40.50.1390">
    <property type="entry name" value="Resolvase, N-terminal catalytic domain"/>
    <property type="match status" value="1"/>
</dbReference>
<dbReference type="EMBL" id="JBIACK010000022">
    <property type="protein sequence ID" value="MFE8703995.1"/>
    <property type="molecule type" value="Genomic_DNA"/>
</dbReference>
<comment type="caution">
    <text evidence="3">The sequence shown here is derived from an EMBL/GenBank/DDBJ whole genome shotgun (WGS) entry which is preliminary data.</text>
</comment>
<dbReference type="InterPro" id="IPR011109">
    <property type="entry name" value="DNA_bind_recombinase_dom"/>
</dbReference>
<dbReference type="PANTHER" id="PTHR30461:SF23">
    <property type="entry name" value="DNA RECOMBINASE-RELATED"/>
    <property type="match status" value="1"/>
</dbReference>
<organism evidence="3 4">
    <name type="scientific">Cytobacillus spartinae</name>
    <dbReference type="NCBI Taxonomy" id="3299023"/>
    <lineage>
        <taxon>Bacteria</taxon>
        <taxon>Bacillati</taxon>
        <taxon>Bacillota</taxon>
        <taxon>Bacilli</taxon>
        <taxon>Bacillales</taxon>
        <taxon>Bacillaceae</taxon>
        <taxon>Cytobacillus</taxon>
    </lineage>
</organism>
<dbReference type="InterPro" id="IPR006119">
    <property type="entry name" value="Resolv_N"/>
</dbReference>
<dbReference type="Gene3D" id="3.90.1750.20">
    <property type="entry name" value="Putative Large Serine Recombinase, Chain B, Domain 2"/>
    <property type="match status" value="1"/>
</dbReference>
<gene>
    <name evidence="3" type="ORF">ACFYKX_25835</name>
</gene>
<sequence length="538" mass="63878">MHKYCYQHNGVCFLTEEPLPNFEVAKKPWNIYRDSIKLLTAYIRWSDEKQTSGHSLNTQLLEILARTKIEGYNAIVIFIDKATSAFHVPAQKREKMLEMKSFILSNKNAIGTIFFDESRQTRLIEDYVLNILRPIKDFKPNFKVYSTKIDGEWDENNLQVQVRLSFAHDESVEKSTKAYDFHNILTKNKPKPQRPPSRNPLGYSLTIEEPDKFETNDFVFIVLLIFYLYSYGYSEDKIADFLNKAKIPTPSQDAKEWWDSSIRYILNNYWYSGDLAWFARTSFENSKRRPEGEFFLEPNHHEPLIGMNLWNTTRYLREYKKNKEQMNSPFILRNIAICSSCNTKLTTKNSTPVKSKKKYMYYRCPSCKQKLNMDDLNEVIVNDLSKRWSKELNQHLKEIEKILMSWNKVLRKKITETKDSISKLKYKFSMLDQSQAFFKDVKESFELQIRFFEKNNTELNTALEQIKALQDDEKQIELIDRFKQSIHEYSLEEKRYIILLAVESVEVDFNRKNHIKIEYRLTPYIDLENLVNSINESA</sequence>